<keyword evidence="2" id="KW-1185">Reference proteome</keyword>
<evidence type="ECO:0000313" key="2">
    <source>
        <dbReference type="Proteomes" id="UP001151760"/>
    </source>
</evidence>
<dbReference type="Proteomes" id="UP001151760">
    <property type="component" value="Unassembled WGS sequence"/>
</dbReference>
<proteinExistence type="predicted"/>
<reference evidence="1" key="1">
    <citation type="journal article" date="2022" name="Int. J. Mol. Sci.">
        <title>Draft Genome of Tanacetum Coccineum: Genomic Comparison of Closely Related Tanacetum-Family Plants.</title>
        <authorList>
            <person name="Yamashiro T."/>
            <person name="Shiraishi A."/>
            <person name="Nakayama K."/>
            <person name="Satake H."/>
        </authorList>
    </citation>
    <scope>NUCLEOTIDE SEQUENCE</scope>
</reference>
<name>A0ABQ4WSK0_9ASTR</name>
<organism evidence="1 2">
    <name type="scientific">Tanacetum coccineum</name>
    <dbReference type="NCBI Taxonomy" id="301880"/>
    <lineage>
        <taxon>Eukaryota</taxon>
        <taxon>Viridiplantae</taxon>
        <taxon>Streptophyta</taxon>
        <taxon>Embryophyta</taxon>
        <taxon>Tracheophyta</taxon>
        <taxon>Spermatophyta</taxon>
        <taxon>Magnoliopsida</taxon>
        <taxon>eudicotyledons</taxon>
        <taxon>Gunneridae</taxon>
        <taxon>Pentapetalae</taxon>
        <taxon>asterids</taxon>
        <taxon>campanulids</taxon>
        <taxon>Asterales</taxon>
        <taxon>Asteraceae</taxon>
        <taxon>Asteroideae</taxon>
        <taxon>Anthemideae</taxon>
        <taxon>Anthemidinae</taxon>
        <taxon>Tanacetum</taxon>
    </lineage>
</organism>
<protein>
    <recommendedName>
        <fullName evidence="3">Reverse transcriptase domain-containing protein</fullName>
    </recommendedName>
</protein>
<feature type="non-terminal residue" evidence="1">
    <location>
        <position position="361"/>
    </location>
</feature>
<sequence length="361" mass="38698">MAGSKGFPRLVAHIKRLHLSSDDRRGALREALSTDCELFVSVGEALKALDQWVCGVCMCLHALSRACHHSDGMTRFKWVAGDVEEFIVGIVRPQVRREVVPLGGVVVDEVLLDRVFSLPITTVKSIPHSCRMAFSHALAAALGKVAATPTSIEAWVKLLLLPRCTLRVFRPSNRQERRSGNRKSLQCHSIQRALASWGGDGFIELIPSLFAQPLRVVSGKDDRVSGSDSSTVGTNIKQCLRKVSDGHFTAAVKVLCSSGVAPFGTDTLTALLAKHPILPPPVMPGSLPSEPPLVVDVDNVLGCIQSFPKGTSCGRDGLRAQHILDALCGEGSAIAVGLLKAISVVVNLLLEGRCPKVLAEF</sequence>
<evidence type="ECO:0008006" key="3">
    <source>
        <dbReference type="Google" id="ProtNLM"/>
    </source>
</evidence>
<gene>
    <name evidence="1" type="ORF">Tco_0629162</name>
</gene>
<dbReference type="EMBL" id="BQNB010008892">
    <property type="protein sequence ID" value="GJS55800.1"/>
    <property type="molecule type" value="Genomic_DNA"/>
</dbReference>
<reference evidence="1" key="2">
    <citation type="submission" date="2022-01" db="EMBL/GenBank/DDBJ databases">
        <authorList>
            <person name="Yamashiro T."/>
            <person name="Shiraishi A."/>
            <person name="Satake H."/>
            <person name="Nakayama K."/>
        </authorList>
    </citation>
    <scope>NUCLEOTIDE SEQUENCE</scope>
</reference>
<accession>A0ABQ4WSK0</accession>
<evidence type="ECO:0000313" key="1">
    <source>
        <dbReference type="EMBL" id="GJS55800.1"/>
    </source>
</evidence>
<comment type="caution">
    <text evidence="1">The sequence shown here is derived from an EMBL/GenBank/DDBJ whole genome shotgun (WGS) entry which is preliminary data.</text>
</comment>